<reference evidence="1 2" key="1">
    <citation type="submission" date="2016-10" db="EMBL/GenBank/DDBJ databases">
        <authorList>
            <person name="de Groot N.N."/>
        </authorList>
    </citation>
    <scope>NUCLEOTIDE SEQUENCE [LARGE SCALE GENOMIC DNA]</scope>
    <source>
        <strain evidence="1 2">NLAE-zl-C500</strain>
    </source>
</reference>
<evidence type="ECO:0000313" key="1">
    <source>
        <dbReference type="EMBL" id="SDB75877.1"/>
    </source>
</evidence>
<protein>
    <submittedName>
        <fullName evidence="1">Uncharacterized protein</fullName>
    </submittedName>
</protein>
<organism evidence="1 2">
    <name type="scientific">Bacteroides ovatus</name>
    <dbReference type="NCBI Taxonomy" id="28116"/>
    <lineage>
        <taxon>Bacteria</taxon>
        <taxon>Pseudomonadati</taxon>
        <taxon>Bacteroidota</taxon>
        <taxon>Bacteroidia</taxon>
        <taxon>Bacteroidales</taxon>
        <taxon>Bacteroidaceae</taxon>
        <taxon>Bacteroides</taxon>
    </lineage>
</organism>
<name>A0A1G6G1L4_BACOV</name>
<evidence type="ECO:0000313" key="2">
    <source>
        <dbReference type="Proteomes" id="UP000183670"/>
    </source>
</evidence>
<dbReference type="Proteomes" id="UP000183670">
    <property type="component" value="Unassembled WGS sequence"/>
</dbReference>
<dbReference type="EMBL" id="FMYE01000004">
    <property type="protein sequence ID" value="SDB75877.1"/>
    <property type="molecule type" value="Genomic_DNA"/>
</dbReference>
<proteinExistence type="predicted"/>
<accession>A0A1G6G1L4</accession>
<sequence>MFYSIFLDLHQLIYLLYSRIVIYAAINMTKGTDEISSVPSLWLPII</sequence>
<gene>
    <name evidence="1" type="ORF">SAMN05192581_1004119</name>
</gene>
<dbReference type="AlphaFoldDB" id="A0A1G6G1L4"/>